<dbReference type="HOGENOM" id="CLU_104069_0_0_10"/>
<evidence type="ECO:0008006" key="3">
    <source>
        <dbReference type="Google" id="ProtNLM"/>
    </source>
</evidence>
<dbReference type="RefSeq" id="WP_013764997.1">
    <property type="nucleotide sequence ID" value="NC_015510.1"/>
</dbReference>
<sequence length="211" mass="24404">MKKENFSRRKFISVAGVSTFAASNLILPRFGNAHSSVVSIEDNINYIGPKKGFTPQIGTLISMLDWLNETVVNVTKNLTVEQLDYLHDEDSNTIGSLILHLAATEVVYQDITFHKLEDFSKENKDKWNVAMELGPEARDKIKGNKIDYYLEAMNAVRASTKAEMKKRDDKWLLSGETKAWDWNNYCKWFHVAEHYANHRGQMTWYKKRLPK</sequence>
<dbReference type="InterPro" id="IPR034660">
    <property type="entry name" value="DinB/YfiT-like"/>
</dbReference>
<protein>
    <recommendedName>
        <fullName evidence="3">DinB family protein</fullName>
    </recommendedName>
</protein>
<dbReference type="Proteomes" id="UP000008461">
    <property type="component" value="Chromosome"/>
</dbReference>
<dbReference type="EMBL" id="CP002691">
    <property type="protein sequence ID" value="AEE50449.1"/>
    <property type="molecule type" value="Genomic_DNA"/>
</dbReference>
<dbReference type="OrthoDB" id="117483at2"/>
<dbReference type="SUPFAM" id="SSF109854">
    <property type="entry name" value="DinB/YfiT-like putative metalloenzymes"/>
    <property type="match status" value="1"/>
</dbReference>
<evidence type="ECO:0000313" key="1">
    <source>
        <dbReference type="EMBL" id="AEE50449.1"/>
    </source>
</evidence>
<reference evidence="1 2" key="1">
    <citation type="journal article" date="2011" name="Stand. Genomic Sci.">
        <title>Complete genome sequence of Haliscomenobacter hydrossis type strain (O).</title>
        <authorList>
            <consortium name="US DOE Joint Genome Institute (JGI-PGF)"/>
            <person name="Daligault H."/>
            <person name="Lapidus A."/>
            <person name="Zeytun A."/>
            <person name="Nolan M."/>
            <person name="Lucas S."/>
            <person name="Del Rio T.G."/>
            <person name="Tice H."/>
            <person name="Cheng J.F."/>
            <person name="Tapia R."/>
            <person name="Han C."/>
            <person name="Goodwin L."/>
            <person name="Pitluck S."/>
            <person name="Liolios K."/>
            <person name="Pagani I."/>
            <person name="Ivanova N."/>
            <person name="Huntemann M."/>
            <person name="Mavromatis K."/>
            <person name="Mikhailova N."/>
            <person name="Pati A."/>
            <person name="Chen A."/>
            <person name="Palaniappan K."/>
            <person name="Land M."/>
            <person name="Hauser L."/>
            <person name="Brambilla E.M."/>
            <person name="Rohde M."/>
            <person name="Verbarg S."/>
            <person name="Goker M."/>
            <person name="Bristow J."/>
            <person name="Eisen J.A."/>
            <person name="Markowitz V."/>
            <person name="Hugenholtz P."/>
            <person name="Kyrpides N.C."/>
            <person name="Klenk H.P."/>
            <person name="Woyke T."/>
        </authorList>
    </citation>
    <scope>NUCLEOTIDE SEQUENCE [LARGE SCALE GENOMIC DNA]</scope>
    <source>
        <strain evidence="2">ATCC 27775 / DSM 1100 / LMG 10767 / O</strain>
    </source>
</reference>
<dbReference type="STRING" id="760192.Halhy_2579"/>
<gene>
    <name evidence="1" type="ordered locus">Halhy_2579</name>
</gene>
<keyword evidence="2" id="KW-1185">Reference proteome</keyword>
<dbReference type="Pfam" id="PF04978">
    <property type="entry name" value="MST"/>
    <property type="match status" value="1"/>
</dbReference>
<name>F4KYP3_HALH1</name>
<dbReference type="AlphaFoldDB" id="F4KYP3"/>
<dbReference type="Gene3D" id="1.20.120.450">
    <property type="entry name" value="dinb family like domain"/>
    <property type="match status" value="1"/>
</dbReference>
<proteinExistence type="predicted"/>
<evidence type="ECO:0000313" key="2">
    <source>
        <dbReference type="Proteomes" id="UP000008461"/>
    </source>
</evidence>
<accession>F4KYP3</accession>
<reference key="2">
    <citation type="submission" date="2011-04" db="EMBL/GenBank/DDBJ databases">
        <title>Complete sequence of chromosome of Haliscomenobacter hydrossis DSM 1100.</title>
        <authorList>
            <consortium name="US DOE Joint Genome Institute (JGI-PGF)"/>
            <person name="Lucas S."/>
            <person name="Han J."/>
            <person name="Lapidus A."/>
            <person name="Bruce D."/>
            <person name="Goodwin L."/>
            <person name="Pitluck S."/>
            <person name="Peters L."/>
            <person name="Kyrpides N."/>
            <person name="Mavromatis K."/>
            <person name="Ivanova N."/>
            <person name="Ovchinnikova G."/>
            <person name="Pagani I."/>
            <person name="Daligault H."/>
            <person name="Detter J.C."/>
            <person name="Han C."/>
            <person name="Land M."/>
            <person name="Hauser L."/>
            <person name="Markowitz V."/>
            <person name="Cheng J.-F."/>
            <person name="Hugenholtz P."/>
            <person name="Woyke T."/>
            <person name="Wu D."/>
            <person name="Verbarg S."/>
            <person name="Frueling A."/>
            <person name="Brambilla E."/>
            <person name="Klenk H.-P."/>
            <person name="Eisen J.A."/>
        </authorList>
    </citation>
    <scope>NUCLEOTIDE SEQUENCE</scope>
    <source>
        <strain>DSM 1100</strain>
    </source>
</reference>
<dbReference type="InterPro" id="IPR007061">
    <property type="entry name" value="MST-like"/>
</dbReference>
<dbReference type="KEGG" id="hhy:Halhy_2579"/>
<dbReference type="eggNOG" id="COG2318">
    <property type="taxonomic scope" value="Bacteria"/>
</dbReference>
<organism evidence="1 2">
    <name type="scientific">Haliscomenobacter hydrossis (strain ATCC 27775 / DSM 1100 / LMG 10767 / O)</name>
    <dbReference type="NCBI Taxonomy" id="760192"/>
    <lineage>
        <taxon>Bacteria</taxon>
        <taxon>Pseudomonadati</taxon>
        <taxon>Bacteroidota</taxon>
        <taxon>Saprospiria</taxon>
        <taxon>Saprospirales</taxon>
        <taxon>Haliscomenobacteraceae</taxon>
        <taxon>Haliscomenobacter</taxon>
    </lineage>
</organism>